<dbReference type="Gene3D" id="3.30.420.10">
    <property type="entry name" value="Ribonuclease H-like superfamily/Ribonuclease H"/>
    <property type="match status" value="1"/>
</dbReference>
<proteinExistence type="predicted"/>
<name>A0A8J5JP03_HOMAM</name>
<gene>
    <name evidence="1" type="ORF">Hamer_G016366</name>
</gene>
<keyword evidence="2" id="KW-1185">Reference proteome</keyword>
<dbReference type="InterPro" id="IPR036397">
    <property type="entry name" value="RNaseH_sf"/>
</dbReference>
<accession>A0A8J5JP03</accession>
<protein>
    <recommendedName>
        <fullName evidence="3">Tc1-like transposase DDE domain-containing protein</fullName>
    </recommendedName>
</protein>
<dbReference type="EMBL" id="JAHLQT010029607">
    <property type="protein sequence ID" value="KAG7161295.1"/>
    <property type="molecule type" value="Genomic_DNA"/>
</dbReference>
<evidence type="ECO:0008006" key="3">
    <source>
        <dbReference type="Google" id="ProtNLM"/>
    </source>
</evidence>
<sequence>MDRISGSLTAQEYIGILQDVMFPSVTAVLVPEGEQFYFVQDNSPIHTTRIVRDWFMAHQTSQFAAAAQVTGSLLAKYHDRDYGMMIRIGNEYNMMVQQDLCDGAAKPV</sequence>
<evidence type="ECO:0000313" key="2">
    <source>
        <dbReference type="Proteomes" id="UP000747542"/>
    </source>
</evidence>
<reference evidence="1" key="1">
    <citation type="journal article" date="2021" name="Sci. Adv.">
        <title>The American lobster genome reveals insights on longevity, neural, and immune adaptations.</title>
        <authorList>
            <person name="Polinski J.M."/>
            <person name="Zimin A.V."/>
            <person name="Clark K.F."/>
            <person name="Kohn A.B."/>
            <person name="Sadowski N."/>
            <person name="Timp W."/>
            <person name="Ptitsyn A."/>
            <person name="Khanna P."/>
            <person name="Romanova D.Y."/>
            <person name="Williams P."/>
            <person name="Greenwood S.J."/>
            <person name="Moroz L.L."/>
            <person name="Walt D.R."/>
            <person name="Bodnar A.G."/>
        </authorList>
    </citation>
    <scope>NUCLEOTIDE SEQUENCE</scope>
    <source>
        <strain evidence="1">GMGI-L3</strain>
    </source>
</reference>
<comment type="caution">
    <text evidence="1">The sequence shown here is derived from an EMBL/GenBank/DDBJ whole genome shotgun (WGS) entry which is preliminary data.</text>
</comment>
<dbReference type="Proteomes" id="UP000747542">
    <property type="component" value="Unassembled WGS sequence"/>
</dbReference>
<dbReference type="GO" id="GO:0003676">
    <property type="term" value="F:nucleic acid binding"/>
    <property type="evidence" value="ECO:0007669"/>
    <property type="project" value="InterPro"/>
</dbReference>
<dbReference type="AlphaFoldDB" id="A0A8J5JP03"/>
<organism evidence="1 2">
    <name type="scientific">Homarus americanus</name>
    <name type="common">American lobster</name>
    <dbReference type="NCBI Taxonomy" id="6706"/>
    <lineage>
        <taxon>Eukaryota</taxon>
        <taxon>Metazoa</taxon>
        <taxon>Ecdysozoa</taxon>
        <taxon>Arthropoda</taxon>
        <taxon>Crustacea</taxon>
        <taxon>Multicrustacea</taxon>
        <taxon>Malacostraca</taxon>
        <taxon>Eumalacostraca</taxon>
        <taxon>Eucarida</taxon>
        <taxon>Decapoda</taxon>
        <taxon>Pleocyemata</taxon>
        <taxon>Astacidea</taxon>
        <taxon>Nephropoidea</taxon>
        <taxon>Nephropidae</taxon>
        <taxon>Homarus</taxon>
    </lineage>
</organism>
<evidence type="ECO:0000313" key="1">
    <source>
        <dbReference type="EMBL" id="KAG7161295.1"/>
    </source>
</evidence>